<comment type="caution">
    <text evidence="2">The sequence shown here is derived from an EMBL/GenBank/DDBJ whole genome shotgun (WGS) entry which is preliminary data.</text>
</comment>
<name>A0A699HBU2_TANCI</name>
<dbReference type="PANTHER" id="PTHR10775:SF185">
    <property type="entry name" value="OS08G0208400 PROTEIN"/>
    <property type="match status" value="1"/>
</dbReference>
<accession>A0A699HBU2</accession>
<evidence type="ECO:0000256" key="1">
    <source>
        <dbReference type="SAM" id="MobiDB-lite"/>
    </source>
</evidence>
<sequence>MMSDMTAYLNDLSYIPLNNEQNEPTQGDISKTSNKPTQAICNKFEESYVSANEERYPGYKLPPSYYAIKEKFKTIGLGYESIHACVNDCFLFRGKDHKDKQFCPVCNTSRWKDSNTLGKKVPKKVLRYFSIIPRLHRLYKSSHTAKEMTWHATGKYTEPGKMKHPVDARAWKNFDTKYLDFAKEPRNVRLGLAADGFNPFKNLKSSFMLTLLIPGLKSPGKDIDVYLRPLIDDLNDLWAKPGVETIDVATGQKFNLRAMVLWTINDFPAQSSLSGWSGQGYKACPTCNEDTLSSDDMLKAQSKVVDILCNLELIYPPGFFDIMIHLIIHLPLEALEGGPIHPQWIQFPNKDTKEEFPGWFGSQIHQHHVDKDPSVSASSELFALACGPTLTPISVNSYVVNSVRFVVHSRDERRTTQNNDICSPGEDREIYYGQLEEILEFSYMSFKTMLFRVKRFDTSNKGRVKHLVIRNNITQILANEIAALHIYGQSIDVDAPPNIIDVDEDDGIIDSEDVLPHDLADSNDEDLVNVDDDSVAVVYSDVARGHGGNGGGDDRLPLHQLASGFQDSGKGTRKPNLGGRKAGNMHNCKETSIPPKWKAGVLEKIGTQFDLTPHLQSELWPEIKKDIDQLLGKIYTDIKSSLKRDYWVKNPDDEASNFGLIPRTWPSVLKMLETGQRARSYAGRDPGHLLPSDIGRCRASRLKSIRHLIQTFFDTHNVGGEEMLRLQGLGTYTDDQIMAMVRGGKQRRHILDVGRVLAGRGKDVLDVPMPRCNHTSDFQSQHESGSGAAWGDELGDDEDADEDEEDADSYVNICNLEKVSTVTLEWLTENLVGPLWSPGNESPTSLPDIFSPTTCRRKKVSTGTCRREKLDFVPEDSGKYCSEFT</sequence>
<feature type="region of interest" description="Disordered" evidence="1">
    <location>
        <begin position="768"/>
        <end position="806"/>
    </location>
</feature>
<organism evidence="2">
    <name type="scientific">Tanacetum cinerariifolium</name>
    <name type="common">Dalmatian daisy</name>
    <name type="synonym">Chrysanthemum cinerariifolium</name>
    <dbReference type="NCBI Taxonomy" id="118510"/>
    <lineage>
        <taxon>Eukaryota</taxon>
        <taxon>Viridiplantae</taxon>
        <taxon>Streptophyta</taxon>
        <taxon>Embryophyta</taxon>
        <taxon>Tracheophyta</taxon>
        <taxon>Spermatophyta</taxon>
        <taxon>Magnoliopsida</taxon>
        <taxon>eudicotyledons</taxon>
        <taxon>Gunneridae</taxon>
        <taxon>Pentapetalae</taxon>
        <taxon>asterids</taxon>
        <taxon>campanulids</taxon>
        <taxon>Asterales</taxon>
        <taxon>Asteraceae</taxon>
        <taxon>Asteroideae</taxon>
        <taxon>Anthemideae</taxon>
        <taxon>Anthemidinae</taxon>
        <taxon>Tanacetum</taxon>
    </lineage>
</organism>
<reference evidence="2" key="1">
    <citation type="journal article" date="2019" name="Sci. Rep.">
        <title>Draft genome of Tanacetum cinerariifolium, the natural source of mosquito coil.</title>
        <authorList>
            <person name="Yamashiro T."/>
            <person name="Shiraishi A."/>
            <person name="Satake H."/>
            <person name="Nakayama K."/>
        </authorList>
    </citation>
    <scope>NUCLEOTIDE SEQUENCE</scope>
</reference>
<dbReference type="PANTHER" id="PTHR10775">
    <property type="entry name" value="OS08G0208400 PROTEIN"/>
    <property type="match status" value="1"/>
</dbReference>
<dbReference type="EMBL" id="BKCJ010138010">
    <property type="protein sequence ID" value="GEX90514.1"/>
    <property type="molecule type" value="Genomic_DNA"/>
</dbReference>
<proteinExistence type="predicted"/>
<feature type="compositionally biased region" description="Polar residues" evidence="1">
    <location>
        <begin position="773"/>
        <end position="784"/>
    </location>
</feature>
<dbReference type="AlphaFoldDB" id="A0A699HBU2"/>
<dbReference type="InterPro" id="IPR004242">
    <property type="entry name" value="Transposase_21"/>
</dbReference>
<feature type="region of interest" description="Disordered" evidence="1">
    <location>
        <begin position="564"/>
        <end position="590"/>
    </location>
</feature>
<gene>
    <name evidence="2" type="ORF">Tci_362489</name>
</gene>
<feature type="compositionally biased region" description="Acidic residues" evidence="1">
    <location>
        <begin position="793"/>
        <end position="806"/>
    </location>
</feature>
<evidence type="ECO:0000313" key="2">
    <source>
        <dbReference type="EMBL" id="GEX90514.1"/>
    </source>
</evidence>
<protein>
    <submittedName>
        <fullName evidence="2">Uncharacterized protein</fullName>
    </submittedName>
</protein>
<dbReference type="Pfam" id="PF02992">
    <property type="entry name" value="Transposase_21"/>
    <property type="match status" value="1"/>
</dbReference>